<keyword evidence="1" id="KW-0479">Metal-binding</keyword>
<dbReference type="CDD" id="cd05162">
    <property type="entry name" value="PWWP"/>
    <property type="match status" value="1"/>
</dbReference>
<dbReference type="STRING" id="1764295.A0A5B8MZM5"/>
<dbReference type="PROSITE" id="PS50016">
    <property type="entry name" value="ZF_PHD_2"/>
    <property type="match status" value="1"/>
</dbReference>
<evidence type="ECO:0000259" key="7">
    <source>
        <dbReference type="PROSITE" id="PS50016"/>
    </source>
</evidence>
<evidence type="ECO:0000256" key="1">
    <source>
        <dbReference type="ARBA" id="ARBA00022723"/>
    </source>
</evidence>
<dbReference type="InterPro" id="IPR019786">
    <property type="entry name" value="Zinc_finger_PHD-type_CS"/>
</dbReference>
<dbReference type="Proteomes" id="UP000316726">
    <property type="component" value="Chromosome 17"/>
</dbReference>
<dbReference type="InterPro" id="IPR019787">
    <property type="entry name" value="Znf_PHD-finger"/>
</dbReference>
<feature type="region of interest" description="Disordered" evidence="6">
    <location>
        <begin position="1"/>
        <end position="83"/>
    </location>
</feature>
<evidence type="ECO:0000313" key="9">
    <source>
        <dbReference type="EMBL" id="QDZ25526.1"/>
    </source>
</evidence>
<feature type="compositionally biased region" description="Low complexity" evidence="6">
    <location>
        <begin position="583"/>
        <end position="593"/>
    </location>
</feature>
<evidence type="ECO:0000256" key="2">
    <source>
        <dbReference type="ARBA" id="ARBA00022771"/>
    </source>
</evidence>
<dbReference type="OrthoDB" id="544708at2759"/>
<feature type="compositionally biased region" description="Basic residues" evidence="6">
    <location>
        <begin position="11"/>
        <end position="23"/>
    </location>
</feature>
<feature type="domain" description="CW-type" evidence="8">
    <location>
        <begin position="506"/>
        <end position="562"/>
    </location>
</feature>
<evidence type="ECO:0000256" key="5">
    <source>
        <dbReference type="SAM" id="Coils"/>
    </source>
</evidence>
<keyword evidence="3" id="KW-0862">Zinc</keyword>
<feature type="compositionally biased region" description="Basic and acidic residues" evidence="6">
    <location>
        <begin position="612"/>
        <end position="622"/>
    </location>
</feature>
<keyword evidence="5" id="KW-0175">Coiled coil</keyword>
<evidence type="ECO:0000259" key="8">
    <source>
        <dbReference type="PROSITE" id="PS51050"/>
    </source>
</evidence>
<dbReference type="SUPFAM" id="SSF57903">
    <property type="entry name" value="FYVE/PHD zinc finger"/>
    <property type="match status" value="1"/>
</dbReference>
<reference evidence="9 10" key="1">
    <citation type="submission" date="2018-07" db="EMBL/GenBank/DDBJ databases">
        <title>The complete nuclear genome of the prasinophyte Chloropicon primus (CCMP1205).</title>
        <authorList>
            <person name="Pombert J.-F."/>
            <person name="Otis C."/>
            <person name="Turmel M."/>
            <person name="Lemieux C."/>
        </authorList>
    </citation>
    <scope>NUCLEOTIDE SEQUENCE [LARGE SCALE GENOMIC DNA]</scope>
    <source>
        <strain evidence="9 10">CCMP1205</strain>
    </source>
</reference>
<organism evidence="9 10">
    <name type="scientific">Chloropicon primus</name>
    <dbReference type="NCBI Taxonomy" id="1764295"/>
    <lineage>
        <taxon>Eukaryota</taxon>
        <taxon>Viridiplantae</taxon>
        <taxon>Chlorophyta</taxon>
        <taxon>Chloropicophyceae</taxon>
        <taxon>Chloropicales</taxon>
        <taxon>Chloropicaceae</taxon>
        <taxon>Chloropicon</taxon>
    </lineage>
</organism>
<keyword evidence="2 4" id="KW-0863">Zinc-finger</keyword>
<dbReference type="Gene3D" id="3.30.40.10">
    <property type="entry name" value="Zinc/RING finger domain, C3HC4 (zinc finger)"/>
    <property type="match status" value="1"/>
</dbReference>
<evidence type="ECO:0000256" key="3">
    <source>
        <dbReference type="ARBA" id="ARBA00022833"/>
    </source>
</evidence>
<dbReference type="AlphaFoldDB" id="A0A5B8MZM5"/>
<dbReference type="PROSITE" id="PS01359">
    <property type="entry name" value="ZF_PHD_1"/>
    <property type="match status" value="1"/>
</dbReference>
<dbReference type="SMART" id="SM00249">
    <property type="entry name" value="PHD"/>
    <property type="match status" value="1"/>
</dbReference>
<dbReference type="InterPro" id="IPR011011">
    <property type="entry name" value="Znf_FYVE_PHD"/>
</dbReference>
<proteinExistence type="predicted"/>
<keyword evidence="10" id="KW-1185">Reference proteome</keyword>
<dbReference type="InterPro" id="IPR013083">
    <property type="entry name" value="Znf_RING/FYVE/PHD"/>
</dbReference>
<dbReference type="Pfam" id="PF07496">
    <property type="entry name" value="zf-CW"/>
    <property type="match status" value="1"/>
</dbReference>
<dbReference type="SUPFAM" id="SSF63748">
    <property type="entry name" value="Tudor/PWWP/MBT"/>
    <property type="match status" value="1"/>
</dbReference>
<evidence type="ECO:0000256" key="6">
    <source>
        <dbReference type="SAM" id="MobiDB-lite"/>
    </source>
</evidence>
<dbReference type="GO" id="GO:0008270">
    <property type="term" value="F:zinc ion binding"/>
    <property type="evidence" value="ECO:0007669"/>
    <property type="project" value="UniProtKB-KW"/>
</dbReference>
<dbReference type="EMBL" id="CP031050">
    <property type="protein sequence ID" value="QDZ25526.1"/>
    <property type="molecule type" value="Genomic_DNA"/>
</dbReference>
<gene>
    <name evidence="9" type="ORF">A3770_17p80440</name>
</gene>
<evidence type="ECO:0000256" key="4">
    <source>
        <dbReference type="PROSITE-ProRule" id="PRU00146"/>
    </source>
</evidence>
<accession>A0A5B8MZM5</accession>
<feature type="coiled-coil region" evidence="5">
    <location>
        <begin position="719"/>
        <end position="754"/>
    </location>
</feature>
<protein>
    <recommendedName>
        <fullName evidence="11">PHD-type domain-containing protein</fullName>
    </recommendedName>
</protein>
<evidence type="ECO:0008006" key="11">
    <source>
        <dbReference type="Google" id="ProtNLM"/>
    </source>
</evidence>
<dbReference type="Gene3D" id="3.30.40.100">
    <property type="match status" value="1"/>
</dbReference>
<name>A0A5B8MZM5_9CHLO</name>
<dbReference type="InterPro" id="IPR001965">
    <property type="entry name" value="Znf_PHD"/>
</dbReference>
<dbReference type="InterPro" id="IPR011124">
    <property type="entry name" value="Znf_CW"/>
</dbReference>
<dbReference type="Gene3D" id="2.30.30.140">
    <property type="match status" value="1"/>
</dbReference>
<feature type="domain" description="PHD-type" evidence="7">
    <location>
        <begin position="242"/>
        <end position="299"/>
    </location>
</feature>
<dbReference type="PROSITE" id="PS51050">
    <property type="entry name" value="ZF_CW"/>
    <property type="match status" value="1"/>
</dbReference>
<sequence>MRLDASASCSKWKHKAAKGKSRRAPALSKEEEESIRVAKQLQKSINGLRSTRRKKPVEQASTPKIDLRQGSRRTTQRAPSMKDRKAALKELHKNDMDEYSRQFLHCRSLGCENYPPGTHVFARLGGHCPWPGVMWQMALCPSSIQKELFVSYAEGHVLVRTYGDRKVFWCKHKLVDLVTDKAQLDPEHSVWMKKCKAWARRKQKFKVYKLLLDDLKEISRNPQVECHRLVHEQKKDTNPNDEDICAICSEDDAILTCERCTKSFHDICLNPPIFIDEDDKDAHGNIKYPPWQCPCCGFLNRAENDDYFVRMGLTPDWLIHEAAFNVFQLEQPTIEMPYIKGLLDPCTNSKETPNIPAQVLYDKHDDGLDSKNSWKGYHIILNPEYKAKILWRFINRAIDEVENDNCPAIIVVCRNSTDAAYFHRLTPYPRILLRRKSIHFKDYDSTPIGFGIVVFCICKVNCKLYMKRFYDSFSQYGEINIPIDRALITHPVFYSLVDRLQMLARETQRDHWIQCDACKQWRLVPFELLLKTEKNPDAKWSCSDAEFLKKQDGCKTPLTTLEAEAQEWHLYSIKSNNKALIGSSKSNRNSSQSSKKDNAAAQETEDDEQEKEESRSEVEEMHLKHVLPLKKIGRLVSGEKGDQALTSLELARTARIAVNHKLMEKLGLHVPAKIGKQLAALGNNNGVGKGKGKVGQGGEGEGKQQVDCLPVFIESQKALENYKRSLSEFQTMQAELAQERMRVYESLYEKEQELSKKYQQVTFCKNKISDLNQE</sequence>
<evidence type="ECO:0000313" key="10">
    <source>
        <dbReference type="Proteomes" id="UP000316726"/>
    </source>
</evidence>
<feature type="region of interest" description="Disordered" evidence="6">
    <location>
        <begin position="582"/>
        <end position="622"/>
    </location>
</feature>